<gene>
    <name evidence="1" type="ORF">GCM10022276_28330</name>
</gene>
<dbReference type="Proteomes" id="UP001500827">
    <property type="component" value="Unassembled WGS sequence"/>
</dbReference>
<protein>
    <submittedName>
        <fullName evidence="1">Uncharacterized protein</fullName>
    </submittedName>
</protein>
<evidence type="ECO:0000313" key="1">
    <source>
        <dbReference type="EMBL" id="GAA3908307.1"/>
    </source>
</evidence>
<proteinExistence type="predicted"/>
<keyword evidence="2" id="KW-1185">Reference proteome</keyword>
<organism evidence="1 2">
    <name type="scientific">Sphingomonas limnosediminicola</name>
    <dbReference type="NCBI Taxonomy" id="940133"/>
    <lineage>
        <taxon>Bacteria</taxon>
        <taxon>Pseudomonadati</taxon>
        <taxon>Pseudomonadota</taxon>
        <taxon>Alphaproteobacteria</taxon>
        <taxon>Sphingomonadales</taxon>
        <taxon>Sphingomonadaceae</taxon>
        <taxon>Sphingomonas</taxon>
    </lineage>
</organism>
<comment type="caution">
    <text evidence="1">The sequence shown here is derived from an EMBL/GenBank/DDBJ whole genome shotgun (WGS) entry which is preliminary data.</text>
</comment>
<sequence>MGNTLSLSFRKNSKIVNPNPIRASDVRTTAMSVRSLAIAVRSNDIAVRCDDRSLLIVSPIKCGAGLIF</sequence>
<name>A0ABP7LTY9_9SPHN</name>
<evidence type="ECO:0000313" key="2">
    <source>
        <dbReference type="Proteomes" id="UP001500827"/>
    </source>
</evidence>
<dbReference type="EMBL" id="BAABBM010000001">
    <property type="protein sequence ID" value="GAA3908307.1"/>
    <property type="molecule type" value="Genomic_DNA"/>
</dbReference>
<reference evidence="2" key="1">
    <citation type="journal article" date="2019" name="Int. J. Syst. Evol. Microbiol.">
        <title>The Global Catalogue of Microorganisms (GCM) 10K type strain sequencing project: providing services to taxonomists for standard genome sequencing and annotation.</title>
        <authorList>
            <consortium name="The Broad Institute Genomics Platform"/>
            <consortium name="The Broad Institute Genome Sequencing Center for Infectious Disease"/>
            <person name="Wu L."/>
            <person name="Ma J."/>
        </authorList>
    </citation>
    <scope>NUCLEOTIDE SEQUENCE [LARGE SCALE GENOMIC DNA]</scope>
    <source>
        <strain evidence="2">JCM 17543</strain>
    </source>
</reference>
<accession>A0ABP7LTY9</accession>